<evidence type="ECO:0000256" key="4">
    <source>
        <dbReference type="ARBA" id="ARBA00022679"/>
    </source>
</evidence>
<keyword evidence="3" id="KW-0328">Glycosyltransferase</keyword>
<feature type="domain" description="Pyrimidine nucleoside phosphorylase C-terminal" evidence="5">
    <location>
        <begin position="346"/>
        <end position="420"/>
    </location>
</feature>
<comment type="similarity">
    <text evidence="1">Belongs to the thymidine/pyrimidine-nucleoside phosphorylase family.</text>
</comment>
<name>B8G842_CHLAD</name>
<dbReference type="Gene3D" id="3.40.1030.10">
    <property type="entry name" value="Nucleoside phosphorylase/phosphoribosyltransferase catalytic domain"/>
    <property type="match status" value="1"/>
</dbReference>
<dbReference type="InterPro" id="IPR018090">
    <property type="entry name" value="Pyrmidine_PPas_bac/euk"/>
</dbReference>
<evidence type="ECO:0000313" key="6">
    <source>
        <dbReference type="EMBL" id="ACL26096.1"/>
    </source>
</evidence>
<dbReference type="KEGG" id="cag:Cagg_3238"/>
<protein>
    <submittedName>
        <fullName evidence="6">Pyrimidine-nucleoside phosphorylase</fullName>
    </submittedName>
</protein>
<dbReference type="eggNOG" id="COG0213">
    <property type="taxonomic scope" value="Bacteria"/>
</dbReference>
<dbReference type="PIRSF" id="PIRSF000478">
    <property type="entry name" value="TP_PyNP"/>
    <property type="match status" value="1"/>
</dbReference>
<dbReference type="InterPro" id="IPR035902">
    <property type="entry name" value="Nuc_phospho_transferase"/>
</dbReference>
<dbReference type="Gene3D" id="3.90.1170.30">
    <property type="entry name" value="Pyrimidine nucleoside phosphorylase-like, C-terminal domain"/>
    <property type="match status" value="1"/>
</dbReference>
<dbReference type="InterPro" id="IPR036566">
    <property type="entry name" value="PYNP-like_C_sf"/>
</dbReference>
<dbReference type="Proteomes" id="UP000002508">
    <property type="component" value="Chromosome"/>
</dbReference>
<dbReference type="Gene3D" id="1.20.970.10">
    <property type="entry name" value="Transferase, Pyrimidine Nucleoside Phosphorylase, Chain C"/>
    <property type="match status" value="1"/>
</dbReference>
<dbReference type="InterPro" id="IPR017459">
    <property type="entry name" value="Glycosyl_Trfase_fam3_N_dom"/>
</dbReference>
<evidence type="ECO:0000313" key="7">
    <source>
        <dbReference type="Proteomes" id="UP000002508"/>
    </source>
</evidence>
<proteinExistence type="inferred from homology"/>
<dbReference type="PANTHER" id="PTHR10515:SF0">
    <property type="entry name" value="THYMIDINE PHOSPHORYLASE"/>
    <property type="match status" value="1"/>
</dbReference>
<gene>
    <name evidence="6" type="ordered locus">Cagg_3238</name>
</gene>
<dbReference type="GO" id="GO:0006213">
    <property type="term" value="P:pyrimidine nucleoside metabolic process"/>
    <property type="evidence" value="ECO:0007669"/>
    <property type="project" value="InterPro"/>
</dbReference>
<dbReference type="GO" id="GO:0005829">
    <property type="term" value="C:cytosol"/>
    <property type="evidence" value="ECO:0007669"/>
    <property type="project" value="TreeGrafter"/>
</dbReference>
<dbReference type="SMART" id="SM00941">
    <property type="entry name" value="PYNP_C"/>
    <property type="match status" value="1"/>
</dbReference>
<keyword evidence="4" id="KW-0808">Transferase</keyword>
<keyword evidence="7" id="KW-1185">Reference proteome</keyword>
<dbReference type="FunFam" id="3.40.1030.10:FF:000003">
    <property type="entry name" value="Pyrimidine-nucleoside phosphorylase"/>
    <property type="match status" value="1"/>
</dbReference>
<dbReference type="GO" id="GO:0009032">
    <property type="term" value="F:thymidine phosphorylase activity"/>
    <property type="evidence" value="ECO:0007669"/>
    <property type="project" value="TreeGrafter"/>
</dbReference>
<dbReference type="SUPFAM" id="SSF47648">
    <property type="entry name" value="Nucleoside phosphorylase/phosphoribosyltransferase N-terminal domain"/>
    <property type="match status" value="1"/>
</dbReference>
<dbReference type="GO" id="GO:0006206">
    <property type="term" value="P:pyrimidine nucleobase metabolic process"/>
    <property type="evidence" value="ECO:0007669"/>
    <property type="project" value="InterPro"/>
</dbReference>
<dbReference type="PANTHER" id="PTHR10515">
    <property type="entry name" value="THYMIDINE PHOSPHORYLASE"/>
    <property type="match status" value="1"/>
</dbReference>
<accession>B8G842</accession>
<reference evidence="6" key="1">
    <citation type="submission" date="2008-12" db="EMBL/GenBank/DDBJ databases">
        <title>Complete sequence of Chloroflexus aggregans DSM 9485.</title>
        <authorList>
            <consortium name="US DOE Joint Genome Institute"/>
            <person name="Lucas S."/>
            <person name="Copeland A."/>
            <person name="Lapidus A."/>
            <person name="Glavina del Rio T."/>
            <person name="Dalin E."/>
            <person name="Tice H."/>
            <person name="Pitluck S."/>
            <person name="Foster B."/>
            <person name="Larimer F."/>
            <person name="Land M."/>
            <person name="Hauser L."/>
            <person name="Kyrpides N."/>
            <person name="Mikhailova N."/>
            <person name="Bryant D."/>
            <person name="Richardson P."/>
        </authorList>
    </citation>
    <scope>NUCLEOTIDE SEQUENCE</scope>
    <source>
        <strain evidence="6">DSM 9485</strain>
    </source>
</reference>
<comment type="subunit">
    <text evidence="2">Homodimer.</text>
</comment>
<dbReference type="Pfam" id="PF07831">
    <property type="entry name" value="PYNP_C"/>
    <property type="match status" value="1"/>
</dbReference>
<dbReference type="Pfam" id="PF00591">
    <property type="entry name" value="Glycos_transf_3"/>
    <property type="match status" value="1"/>
</dbReference>
<dbReference type="STRING" id="326427.Cagg_3238"/>
<evidence type="ECO:0000256" key="3">
    <source>
        <dbReference type="ARBA" id="ARBA00022676"/>
    </source>
</evidence>
<dbReference type="NCBIfam" id="TIGR02644">
    <property type="entry name" value="Y_phosphoryl"/>
    <property type="match status" value="1"/>
</dbReference>
<dbReference type="HOGENOM" id="CLU_025040_0_1_0"/>
<sequence>MMRMVEIIAAKRDGRALTTAEIEWVVQGYAAGEIPDYQMAALAMAIVLRGMDDRETADLTMAIARSGDMLDLHDVAPLTVDKHSTGGVGDKTTLVLAPMVAAVGLPVAKMSGRGLGFSGGTIDKLESIPGFRANLSAEEFRRAVREPGLVVAAQSGDLAPADKKLYALRDVTATVESIPLIAASVMSKKLAAGADCIVLDVKYGRGAFMHTLDDARQLARTMVAIGRHAGRKVTAVISSMQQPLGFAIGNALEVREAVAALCGSGPSDLVELCLVLGSELVCMAGLRDDPDTARALLVEALSSGAAWEKFRAMVANQDGDVTTLDHPDRLPNAPVQVDLAAPRAGFVTAIDGQTLGFVVNALGGGRVRKEDTIDHSVGLVLRAKVGARVAAGDPLVTIHAARQSDVDAVAERLANAYTIHDTPPPSLPLVEEIIR</sequence>
<dbReference type="Pfam" id="PF02885">
    <property type="entry name" value="Glycos_trans_3N"/>
    <property type="match status" value="1"/>
</dbReference>
<evidence type="ECO:0000256" key="1">
    <source>
        <dbReference type="ARBA" id="ARBA00006915"/>
    </source>
</evidence>
<organism evidence="6 7">
    <name type="scientific">Chloroflexus aggregans (strain MD-66 / DSM 9485)</name>
    <dbReference type="NCBI Taxonomy" id="326427"/>
    <lineage>
        <taxon>Bacteria</taxon>
        <taxon>Bacillati</taxon>
        <taxon>Chloroflexota</taxon>
        <taxon>Chloroflexia</taxon>
        <taxon>Chloroflexales</taxon>
        <taxon>Chloroflexineae</taxon>
        <taxon>Chloroflexaceae</taxon>
        <taxon>Chloroflexus</taxon>
    </lineage>
</organism>
<dbReference type="GO" id="GO:0004645">
    <property type="term" value="F:1,4-alpha-oligoglucan phosphorylase activity"/>
    <property type="evidence" value="ECO:0007669"/>
    <property type="project" value="InterPro"/>
</dbReference>
<dbReference type="InterPro" id="IPR036320">
    <property type="entry name" value="Glycosyl_Trfase_fam3_N_dom_sf"/>
</dbReference>
<dbReference type="NCBIfam" id="NF004747">
    <property type="entry name" value="PRK06078.1"/>
    <property type="match status" value="1"/>
</dbReference>
<dbReference type="NCBIfam" id="NF004490">
    <property type="entry name" value="PRK05820.1"/>
    <property type="match status" value="1"/>
</dbReference>
<dbReference type="InterPro" id="IPR013102">
    <property type="entry name" value="PYNP_C"/>
</dbReference>
<dbReference type="AlphaFoldDB" id="B8G842"/>
<evidence type="ECO:0000256" key="2">
    <source>
        <dbReference type="ARBA" id="ARBA00011738"/>
    </source>
</evidence>
<dbReference type="SUPFAM" id="SSF54680">
    <property type="entry name" value="Pyrimidine nucleoside phosphorylase C-terminal domain"/>
    <property type="match status" value="1"/>
</dbReference>
<dbReference type="SUPFAM" id="SSF52418">
    <property type="entry name" value="Nucleoside phosphorylase/phosphoribosyltransferase catalytic domain"/>
    <property type="match status" value="1"/>
</dbReference>
<dbReference type="InterPro" id="IPR000312">
    <property type="entry name" value="Glycosyl_Trfase_fam3"/>
</dbReference>
<evidence type="ECO:0000259" key="5">
    <source>
        <dbReference type="SMART" id="SM00941"/>
    </source>
</evidence>
<dbReference type="InterPro" id="IPR000053">
    <property type="entry name" value="Thymidine/pyrmidine_PPase"/>
</dbReference>
<dbReference type="EMBL" id="CP001337">
    <property type="protein sequence ID" value="ACL26096.1"/>
    <property type="molecule type" value="Genomic_DNA"/>
</dbReference>